<name>A0ABT4A0M8_9BACT</name>
<dbReference type="RefSeq" id="WP_267534156.1">
    <property type="nucleotide sequence ID" value="NZ_JAPNKA010000001.1"/>
</dbReference>
<evidence type="ECO:0000313" key="3">
    <source>
        <dbReference type="Proteomes" id="UP001207654"/>
    </source>
</evidence>
<dbReference type="EMBL" id="JAPNKA010000001">
    <property type="protein sequence ID" value="MCY1075211.1"/>
    <property type="molecule type" value="Genomic_DNA"/>
</dbReference>
<dbReference type="Pfam" id="PF07811">
    <property type="entry name" value="TadE"/>
    <property type="match status" value="1"/>
</dbReference>
<protein>
    <submittedName>
        <fullName evidence="2">Pilus assembly protein</fullName>
    </submittedName>
</protein>
<dbReference type="InterPro" id="IPR012495">
    <property type="entry name" value="TadE-like_dom"/>
</dbReference>
<sequence>MGRESGQATVEAALTLPLTLFLLLGTLQLFLLLQARALTEYAAFRAVRTGSVKHGDCEAMTHAALGVLLPVFARTDSPAALGAAFRIHRDNRYHARQDAGHTGSIVWIARERPLRTAIPANEEESFDDVNRYARLDDVVRLEARLVFWFPMRIPFANWVLGRMFLAQLGLREYSSVDPLQPARTAHWGGRAPPALDVAIRQELLERAARHEYVFPLQASYVMRMMTPARPRYFRTQNCPLTPEGL</sequence>
<comment type="caution">
    <text evidence="2">The sequence shown here is derived from an EMBL/GenBank/DDBJ whole genome shotgun (WGS) entry which is preliminary data.</text>
</comment>
<feature type="domain" description="TadE-like" evidence="1">
    <location>
        <begin position="6"/>
        <end position="48"/>
    </location>
</feature>
<accession>A0ABT4A0M8</accession>
<reference evidence="2 3" key="1">
    <citation type="submission" date="2022-11" db="EMBL/GenBank/DDBJ databases">
        <title>Minimal conservation of predation-associated metabolite biosynthetic gene clusters underscores biosynthetic potential of Myxococcota including descriptions for ten novel species: Archangium lansinium sp. nov., Myxococcus landrumus sp. nov., Nannocystis bai.</title>
        <authorList>
            <person name="Ahearne A."/>
            <person name="Stevens C."/>
            <person name="Phillips K."/>
        </authorList>
    </citation>
    <scope>NUCLEOTIDE SEQUENCE [LARGE SCALE GENOMIC DNA]</scope>
    <source>
        <strain evidence="2 3">MIWBW</strain>
    </source>
</reference>
<proteinExistence type="predicted"/>
<dbReference type="Proteomes" id="UP001207654">
    <property type="component" value="Unassembled WGS sequence"/>
</dbReference>
<organism evidence="2 3">
    <name type="scientific">Archangium lansingense</name>
    <dbReference type="NCBI Taxonomy" id="2995310"/>
    <lineage>
        <taxon>Bacteria</taxon>
        <taxon>Pseudomonadati</taxon>
        <taxon>Myxococcota</taxon>
        <taxon>Myxococcia</taxon>
        <taxon>Myxococcales</taxon>
        <taxon>Cystobacterineae</taxon>
        <taxon>Archangiaceae</taxon>
        <taxon>Archangium</taxon>
    </lineage>
</organism>
<keyword evidence="3" id="KW-1185">Reference proteome</keyword>
<evidence type="ECO:0000313" key="2">
    <source>
        <dbReference type="EMBL" id="MCY1075211.1"/>
    </source>
</evidence>
<evidence type="ECO:0000259" key="1">
    <source>
        <dbReference type="Pfam" id="PF07811"/>
    </source>
</evidence>
<gene>
    <name evidence="2" type="ORF">OV287_11975</name>
</gene>